<evidence type="ECO:0000313" key="1">
    <source>
        <dbReference type="EMBL" id="KAK3359229.1"/>
    </source>
</evidence>
<name>A0AAJ0HPT5_9PEZI</name>
<keyword evidence="2" id="KW-1185">Reference proteome</keyword>
<dbReference type="Proteomes" id="UP001275084">
    <property type="component" value="Unassembled WGS sequence"/>
</dbReference>
<organism evidence="1 2">
    <name type="scientific">Lasiosphaeria hispida</name>
    <dbReference type="NCBI Taxonomy" id="260671"/>
    <lineage>
        <taxon>Eukaryota</taxon>
        <taxon>Fungi</taxon>
        <taxon>Dikarya</taxon>
        <taxon>Ascomycota</taxon>
        <taxon>Pezizomycotina</taxon>
        <taxon>Sordariomycetes</taxon>
        <taxon>Sordariomycetidae</taxon>
        <taxon>Sordariales</taxon>
        <taxon>Lasiosphaeriaceae</taxon>
        <taxon>Lasiosphaeria</taxon>
    </lineage>
</organism>
<accession>A0AAJ0HPT5</accession>
<gene>
    <name evidence="1" type="ORF">B0T25DRAFT_90914</name>
</gene>
<proteinExistence type="predicted"/>
<sequence length="107" mass="11851">MPNAKPASIFSLWVIRRPSTRVLCFTSLLPPFLLCLCFPASFLPAASRTIMSVILPQANMPSPPKCTTTINKNIPPISCSIVYLEPLMSIFLLFPRPSFTTHGTSHF</sequence>
<comment type="caution">
    <text evidence="1">The sequence shown here is derived from an EMBL/GenBank/DDBJ whole genome shotgun (WGS) entry which is preliminary data.</text>
</comment>
<reference evidence="1" key="1">
    <citation type="journal article" date="2023" name="Mol. Phylogenet. Evol.">
        <title>Genome-scale phylogeny and comparative genomics of the fungal order Sordariales.</title>
        <authorList>
            <person name="Hensen N."/>
            <person name="Bonometti L."/>
            <person name="Westerberg I."/>
            <person name="Brannstrom I.O."/>
            <person name="Guillou S."/>
            <person name="Cros-Aarteil S."/>
            <person name="Calhoun S."/>
            <person name="Haridas S."/>
            <person name="Kuo A."/>
            <person name="Mondo S."/>
            <person name="Pangilinan J."/>
            <person name="Riley R."/>
            <person name="LaButti K."/>
            <person name="Andreopoulos B."/>
            <person name="Lipzen A."/>
            <person name="Chen C."/>
            <person name="Yan M."/>
            <person name="Daum C."/>
            <person name="Ng V."/>
            <person name="Clum A."/>
            <person name="Steindorff A."/>
            <person name="Ohm R.A."/>
            <person name="Martin F."/>
            <person name="Silar P."/>
            <person name="Natvig D.O."/>
            <person name="Lalanne C."/>
            <person name="Gautier V."/>
            <person name="Ament-Velasquez S.L."/>
            <person name="Kruys A."/>
            <person name="Hutchinson M.I."/>
            <person name="Powell A.J."/>
            <person name="Barry K."/>
            <person name="Miller A.N."/>
            <person name="Grigoriev I.V."/>
            <person name="Debuchy R."/>
            <person name="Gladieux P."/>
            <person name="Hiltunen Thoren M."/>
            <person name="Johannesson H."/>
        </authorList>
    </citation>
    <scope>NUCLEOTIDE SEQUENCE</scope>
    <source>
        <strain evidence="1">CBS 955.72</strain>
    </source>
</reference>
<evidence type="ECO:0000313" key="2">
    <source>
        <dbReference type="Proteomes" id="UP001275084"/>
    </source>
</evidence>
<dbReference type="AlphaFoldDB" id="A0AAJ0HPT5"/>
<dbReference type="EMBL" id="JAUIQD010000002">
    <property type="protein sequence ID" value="KAK3359229.1"/>
    <property type="molecule type" value="Genomic_DNA"/>
</dbReference>
<protein>
    <submittedName>
        <fullName evidence="1">Uncharacterized protein</fullName>
    </submittedName>
</protein>
<reference evidence="1" key="2">
    <citation type="submission" date="2023-06" db="EMBL/GenBank/DDBJ databases">
        <authorList>
            <consortium name="Lawrence Berkeley National Laboratory"/>
            <person name="Haridas S."/>
            <person name="Hensen N."/>
            <person name="Bonometti L."/>
            <person name="Westerberg I."/>
            <person name="Brannstrom I.O."/>
            <person name="Guillou S."/>
            <person name="Cros-Aarteil S."/>
            <person name="Calhoun S."/>
            <person name="Kuo A."/>
            <person name="Mondo S."/>
            <person name="Pangilinan J."/>
            <person name="Riley R."/>
            <person name="Labutti K."/>
            <person name="Andreopoulos B."/>
            <person name="Lipzen A."/>
            <person name="Chen C."/>
            <person name="Yanf M."/>
            <person name="Daum C."/>
            <person name="Ng V."/>
            <person name="Clum A."/>
            <person name="Steindorff A."/>
            <person name="Ohm R."/>
            <person name="Martin F."/>
            <person name="Silar P."/>
            <person name="Natvig D."/>
            <person name="Lalanne C."/>
            <person name="Gautier V."/>
            <person name="Ament-Velasquez S.L."/>
            <person name="Kruys A."/>
            <person name="Hutchinson M.I."/>
            <person name="Powell A.J."/>
            <person name="Barry K."/>
            <person name="Miller A.N."/>
            <person name="Grigoriev I.V."/>
            <person name="Debuchy R."/>
            <person name="Gladieux P."/>
            <person name="Thoren M.H."/>
            <person name="Johannesson H."/>
        </authorList>
    </citation>
    <scope>NUCLEOTIDE SEQUENCE</scope>
    <source>
        <strain evidence="1">CBS 955.72</strain>
    </source>
</reference>